<proteinExistence type="predicted"/>
<evidence type="ECO:0000256" key="2">
    <source>
        <dbReference type="ARBA" id="ARBA00022448"/>
    </source>
</evidence>
<dbReference type="PANTHER" id="PTHR23505:SF79">
    <property type="entry name" value="PROTEIN SPINSTER"/>
    <property type="match status" value="1"/>
</dbReference>
<dbReference type="Pfam" id="PF07690">
    <property type="entry name" value="MFS_1"/>
    <property type="match status" value="1"/>
</dbReference>
<protein>
    <submittedName>
        <fullName evidence="9">Major facilitator superfamily MFS_1</fullName>
    </submittedName>
</protein>
<dbReference type="AlphaFoldDB" id="A0A1Y1SEF8"/>
<dbReference type="InterPro" id="IPR011701">
    <property type="entry name" value="MFS"/>
</dbReference>
<dbReference type="PANTHER" id="PTHR23505">
    <property type="entry name" value="SPINSTER"/>
    <property type="match status" value="1"/>
</dbReference>
<feature type="region of interest" description="Disordered" evidence="6">
    <location>
        <begin position="1"/>
        <end position="39"/>
    </location>
</feature>
<evidence type="ECO:0000313" key="9">
    <source>
        <dbReference type="EMBL" id="ORE87380.1"/>
    </source>
</evidence>
<reference evidence="9 10" key="1">
    <citation type="submission" date="2013-04" db="EMBL/GenBank/DDBJ databases">
        <title>Oceanococcus atlanticus 22II-S10r2 Genome Sequencing.</title>
        <authorList>
            <person name="Lai Q."/>
            <person name="Li G."/>
            <person name="Shao Z."/>
        </authorList>
    </citation>
    <scope>NUCLEOTIDE SEQUENCE [LARGE SCALE GENOMIC DNA]</scope>
    <source>
        <strain evidence="9 10">22II-S10r2</strain>
    </source>
</reference>
<feature type="transmembrane region" description="Helical" evidence="7">
    <location>
        <begin position="361"/>
        <end position="382"/>
    </location>
</feature>
<feature type="transmembrane region" description="Helical" evidence="7">
    <location>
        <begin position="334"/>
        <end position="355"/>
    </location>
</feature>
<dbReference type="GO" id="GO:0022857">
    <property type="term" value="F:transmembrane transporter activity"/>
    <property type="evidence" value="ECO:0007669"/>
    <property type="project" value="InterPro"/>
</dbReference>
<feature type="transmembrane region" description="Helical" evidence="7">
    <location>
        <begin position="89"/>
        <end position="110"/>
    </location>
</feature>
<dbReference type="CDD" id="cd17328">
    <property type="entry name" value="MFS_spinster_like"/>
    <property type="match status" value="1"/>
</dbReference>
<organism evidence="9 10">
    <name type="scientific">Oceanococcus atlanticus</name>
    <dbReference type="NCBI Taxonomy" id="1317117"/>
    <lineage>
        <taxon>Bacteria</taxon>
        <taxon>Pseudomonadati</taxon>
        <taxon>Pseudomonadota</taxon>
        <taxon>Gammaproteobacteria</taxon>
        <taxon>Chromatiales</taxon>
        <taxon>Oceanococcaceae</taxon>
        <taxon>Oceanococcus</taxon>
    </lineage>
</organism>
<comment type="subcellular location">
    <subcellularLocation>
        <location evidence="1">Membrane</location>
        <topology evidence="1">Multi-pass membrane protein</topology>
    </subcellularLocation>
</comment>
<keyword evidence="5 7" id="KW-0472">Membrane</keyword>
<feature type="transmembrane region" description="Helical" evidence="7">
    <location>
        <begin position="49"/>
        <end position="68"/>
    </location>
</feature>
<feature type="transmembrane region" description="Helical" evidence="7">
    <location>
        <begin position="180"/>
        <end position="198"/>
    </location>
</feature>
<feature type="transmembrane region" description="Helical" evidence="7">
    <location>
        <begin position="429"/>
        <end position="449"/>
    </location>
</feature>
<keyword evidence="2" id="KW-0813">Transport</keyword>
<evidence type="ECO:0000313" key="10">
    <source>
        <dbReference type="Proteomes" id="UP000192342"/>
    </source>
</evidence>
<feature type="transmembrane region" description="Helical" evidence="7">
    <location>
        <begin position="210"/>
        <end position="230"/>
    </location>
</feature>
<dbReference type="InterPro" id="IPR044770">
    <property type="entry name" value="MFS_spinster-like"/>
</dbReference>
<evidence type="ECO:0000256" key="6">
    <source>
        <dbReference type="SAM" id="MobiDB-lite"/>
    </source>
</evidence>
<feature type="transmembrane region" description="Helical" evidence="7">
    <location>
        <begin position="394"/>
        <end position="417"/>
    </location>
</feature>
<feature type="transmembrane region" description="Helical" evidence="7">
    <location>
        <begin position="263"/>
        <end position="283"/>
    </location>
</feature>
<evidence type="ECO:0000256" key="5">
    <source>
        <dbReference type="ARBA" id="ARBA00023136"/>
    </source>
</evidence>
<feature type="transmembrane region" description="Helical" evidence="7">
    <location>
        <begin position="303"/>
        <end position="322"/>
    </location>
</feature>
<feature type="domain" description="Major facilitator superfamily (MFS) profile" evidence="8">
    <location>
        <begin position="55"/>
        <end position="453"/>
    </location>
</feature>
<dbReference type="Proteomes" id="UP000192342">
    <property type="component" value="Unassembled WGS sequence"/>
</dbReference>
<comment type="caution">
    <text evidence="9">The sequence shown here is derived from an EMBL/GenBank/DDBJ whole genome shotgun (WGS) entry which is preliminary data.</text>
</comment>
<keyword evidence="3 7" id="KW-0812">Transmembrane</keyword>
<dbReference type="InterPro" id="IPR036259">
    <property type="entry name" value="MFS_trans_sf"/>
</dbReference>
<dbReference type="STRING" id="1317117.ATO7_10072"/>
<evidence type="ECO:0000256" key="7">
    <source>
        <dbReference type="SAM" id="Phobius"/>
    </source>
</evidence>
<gene>
    <name evidence="9" type="ORF">ATO7_10072</name>
</gene>
<keyword evidence="10" id="KW-1185">Reference proteome</keyword>
<keyword evidence="4 7" id="KW-1133">Transmembrane helix</keyword>
<dbReference type="Gene3D" id="1.20.1250.20">
    <property type="entry name" value="MFS general substrate transporter like domains"/>
    <property type="match status" value="1"/>
</dbReference>
<evidence type="ECO:0000256" key="1">
    <source>
        <dbReference type="ARBA" id="ARBA00004141"/>
    </source>
</evidence>
<accession>A0A1Y1SEF8</accession>
<dbReference type="GO" id="GO:0016020">
    <property type="term" value="C:membrane"/>
    <property type="evidence" value="ECO:0007669"/>
    <property type="project" value="UniProtKB-SubCell"/>
</dbReference>
<dbReference type="EMBL" id="AQQV01000002">
    <property type="protein sequence ID" value="ORE87380.1"/>
    <property type="molecule type" value="Genomic_DNA"/>
</dbReference>
<evidence type="ECO:0000256" key="3">
    <source>
        <dbReference type="ARBA" id="ARBA00022692"/>
    </source>
</evidence>
<dbReference type="SUPFAM" id="SSF103473">
    <property type="entry name" value="MFS general substrate transporter"/>
    <property type="match status" value="1"/>
</dbReference>
<evidence type="ECO:0000259" key="8">
    <source>
        <dbReference type="PROSITE" id="PS50850"/>
    </source>
</evidence>
<dbReference type="PROSITE" id="PS50850">
    <property type="entry name" value="MFS"/>
    <property type="match status" value="1"/>
</dbReference>
<sequence length="467" mass="50129">MGYFRRIDATYTEAQPARQAARPAGSNEPETRVPTANPSPYGHMNNPSGWYRSYCLSLIFVVLVIAYIDRGIFGVILEPVKQEFGLSDLQLGVLTGPAFALFYALMGIPLARWADVGNRRTVVALCLAVWSGMTALGGMAQNFLTLFLTRIGVGVGEAGAVPPTHSLASNYYPPTQHGKVASILSFAALIGSFVGVILGGEVLKASTWRITLMVVGIPGLLLAVVVFASLREPRQITRVPRPGEIFDASSRAVMRKLLATKTYFQLLLTFATVSFFTLGMPAFAIPFFQRSFELEVNIATRSYGSAALVSTLIGTILAGIIVDRLARRDVAWKLRLPGLACLIAAPIMAAALLAPDYRLCLALYVVANTLVFMALPALYSAVYGVAHDSERSMAIALLGLVTNLIGLGVGPVLIGAASDWLQPQFGSDSLRYALAGSVLFLAWASLHMLKGVRTYRQDYVAGDAASD</sequence>
<name>A0A1Y1SEF8_9GAMM</name>
<evidence type="ECO:0000256" key="4">
    <source>
        <dbReference type="ARBA" id="ARBA00022989"/>
    </source>
</evidence>
<feature type="compositionally biased region" description="Low complexity" evidence="6">
    <location>
        <begin position="14"/>
        <end position="24"/>
    </location>
</feature>
<dbReference type="InterPro" id="IPR020846">
    <property type="entry name" value="MFS_dom"/>
</dbReference>